<feature type="domain" description="DUF4440" evidence="2">
    <location>
        <begin position="37"/>
        <end position="141"/>
    </location>
</feature>
<dbReference type="InterPro" id="IPR027843">
    <property type="entry name" value="DUF4440"/>
</dbReference>
<protein>
    <recommendedName>
        <fullName evidence="2">DUF4440 domain-containing protein</fullName>
    </recommendedName>
</protein>
<keyword evidence="1" id="KW-0732">Signal</keyword>
<dbReference type="EMBL" id="BOPV01000001">
    <property type="protein sequence ID" value="GIL38445.1"/>
    <property type="molecule type" value="Genomic_DNA"/>
</dbReference>
<feature type="chain" id="PRO_5035895720" description="DUF4440 domain-containing protein" evidence="1">
    <location>
        <begin position="22"/>
        <end position="152"/>
    </location>
</feature>
<dbReference type="Gene3D" id="3.10.450.50">
    <property type="match status" value="1"/>
</dbReference>
<dbReference type="SUPFAM" id="SSF54427">
    <property type="entry name" value="NTF2-like"/>
    <property type="match status" value="1"/>
</dbReference>
<name>A0A8S8XAV8_9PROT</name>
<evidence type="ECO:0000259" key="2">
    <source>
        <dbReference type="Pfam" id="PF14534"/>
    </source>
</evidence>
<reference evidence="3" key="1">
    <citation type="submission" date="2021-02" db="EMBL/GenBank/DDBJ databases">
        <title>Genome sequence of Rhodospirillales sp. strain TMPK1 isolated from soil.</title>
        <authorList>
            <person name="Nakai R."/>
            <person name="Kusada H."/>
            <person name="Tamaki H."/>
        </authorList>
    </citation>
    <scope>NUCLEOTIDE SEQUENCE</scope>
    <source>
        <strain evidence="3">TMPK1</strain>
    </source>
</reference>
<gene>
    <name evidence="3" type="ORF">TMPK1_06820</name>
</gene>
<dbReference type="AlphaFoldDB" id="A0A8S8XAV8"/>
<organism evidence="3 4">
    <name type="scientific">Roseiterribacter gracilis</name>
    <dbReference type="NCBI Taxonomy" id="2812848"/>
    <lineage>
        <taxon>Bacteria</taxon>
        <taxon>Pseudomonadati</taxon>
        <taxon>Pseudomonadota</taxon>
        <taxon>Alphaproteobacteria</taxon>
        <taxon>Rhodospirillales</taxon>
        <taxon>Roseiterribacteraceae</taxon>
        <taxon>Roseiterribacter</taxon>
    </lineage>
</organism>
<proteinExistence type="predicted"/>
<dbReference type="InterPro" id="IPR032710">
    <property type="entry name" value="NTF2-like_dom_sf"/>
</dbReference>
<dbReference type="RefSeq" id="WP_420241471.1">
    <property type="nucleotide sequence ID" value="NZ_BOPV01000001.1"/>
</dbReference>
<evidence type="ECO:0000256" key="1">
    <source>
        <dbReference type="SAM" id="SignalP"/>
    </source>
</evidence>
<evidence type="ECO:0000313" key="4">
    <source>
        <dbReference type="Proteomes" id="UP000681075"/>
    </source>
</evidence>
<feature type="signal peptide" evidence="1">
    <location>
        <begin position="1"/>
        <end position="21"/>
    </location>
</feature>
<dbReference type="Pfam" id="PF14534">
    <property type="entry name" value="DUF4440"/>
    <property type="match status" value="1"/>
</dbReference>
<comment type="caution">
    <text evidence="3">The sequence shown here is derived from an EMBL/GenBank/DDBJ whole genome shotgun (WGS) entry which is preliminary data.</text>
</comment>
<sequence>MKKLASLAALFVFLAGSAAFAQSASMPSLAGDLLALEKLNATWLNAYTTRDVAAVDSVLADEFEAIYPGEQVRKKADILKGMTNPANSITSIRWDNLKILVFGDVALVRGITHVAGTNPQGPFTSANDYADVYVKRAGTWRAVSAHVVRVQE</sequence>
<keyword evidence="4" id="KW-1185">Reference proteome</keyword>
<evidence type="ECO:0000313" key="3">
    <source>
        <dbReference type="EMBL" id="GIL38445.1"/>
    </source>
</evidence>
<accession>A0A8S8XAV8</accession>
<dbReference type="Proteomes" id="UP000681075">
    <property type="component" value="Unassembled WGS sequence"/>
</dbReference>